<comment type="caution">
    <text evidence="2">The sequence shown here is derived from an EMBL/GenBank/DDBJ whole genome shotgun (WGS) entry which is preliminary data.</text>
</comment>
<sequence length="575" mass="66048">MSKSLQAYFSFLITIAFAPGITAIQLPYEVFDTIIELSDIDDYRNLNQVNVSDDLGPTRPIYRLDLNPDYVAYYEIDIGSDYVVFSSGRETGDFREVESGPDPRPTNLLIQQAQENGQQCEKFYRLSPLGLTICKNDNGTVVAASYNWTADVAEIEDWLQLDQMVRDSIDNFKRMWRERAAHRRSQTDWVTTEVLTKGGKSFKKEIDDKVLMPGSIVKVALGERVRSVGVYIKNGGNTRMRPKSRSEWQRKLCKVLVDVCLLNGSSKVNPSAIKETTNHLSYLKLEVHGNRTFVGNTLQWREIGFVIEIKGRENELVKKYFAINLHSQRFRRSSCSKFCTGSVSGESSNFPDYNQHRCCGNCWSGCSPVAWAQVFGYYDRLAHSFYSSYSSSLFEDRYIMAPLKMTYAVRPFVEDIRSQVETYCTSTGAGSTYTKKMHLIAPWFRARQGYRARFVSYLERRKKRSVGGARVEYGSRSWIQSKGVEWLKKDYPVVFGFPVEGGGHSAVATKYREKVRSYRHCTSRQTGLWWGKKTKSVCSWRRAYDYEFYLHYGWGGSNNGWRTINPWGAHVAYLD</sequence>
<evidence type="ECO:0000256" key="1">
    <source>
        <dbReference type="SAM" id="SignalP"/>
    </source>
</evidence>
<reference evidence="2 3" key="1">
    <citation type="submission" date="2022-05" db="EMBL/GenBank/DDBJ databases">
        <authorList>
            <consortium name="Genoscope - CEA"/>
            <person name="William W."/>
        </authorList>
    </citation>
    <scope>NUCLEOTIDE SEQUENCE [LARGE SCALE GENOMIC DNA]</scope>
</reference>
<organism evidence="2 3">
    <name type="scientific">Porites lobata</name>
    <dbReference type="NCBI Taxonomy" id="104759"/>
    <lineage>
        <taxon>Eukaryota</taxon>
        <taxon>Metazoa</taxon>
        <taxon>Cnidaria</taxon>
        <taxon>Anthozoa</taxon>
        <taxon>Hexacorallia</taxon>
        <taxon>Scleractinia</taxon>
        <taxon>Fungiina</taxon>
        <taxon>Poritidae</taxon>
        <taxon>Porites</taxon>
    </lineage>
</organism>
<feature type="signal peptide" evidence="1">
    <location>
        <begin position="1"/>
        <end position="23"/>
    </location>
</feature>
<accession>A0ABN8QK58</accession>
<proteinExistence type="predicted"/>
<keyword evidence="3" id="KW-1185">Reference proteome</keyword>
<feature type="chain" id="PRO_5046845419" evidence="1">
    <location>
        <begin position="24"/>
        <end position="575"/>
    </location>
</feature>
<keyword evidence="1" id="KW-0732">Signal</keyword>
<protein>
    <submittedName>
        <fullName evidence="2">Uncharacterized protein</fullName>
    </submittedName>
</protein>
<gene>
    <name evidence="2" type="ORF">PLOB_00007508</name>
</gene>
<dbReference type="EMBL" id="CALNXK010000135">
    <property type="protein sequence ID" value="CAH3165934.1"/>
    <property type="molecule type" value="Genomic_DNA"/>
</dbReference>
<evidence type="ECO:0000313" key="3">
    <source>
        <dbReference type="Proteomes" id="UP001159405"/>
    </source>
</evidence>
<dbReference type="InterPro" id="IPR044934">
    <property type="entry name" value="Streptopain_sf"/>
</dbReference>
<dbReference type="Gene3D" id="3.90.70.50">
    <property type="entry name" value="Peptidase C10, streptopain"/>
    <property type="match status" value="1"/>
</dbReference>
<evidence type="ECO:0000313" key="2">
    <source>
        <dbReference type="EMBL" id="CAH3165934.1"/>
    </source>
</evidence>
<name>A0ABN8QK58_9CNID</name>
<dbReference type="Proteomes" id="UP001159405">
    <property type="component" value="Unassembled WGS sequence"/>
</dbReference>